<dbReference type="InParanoid" id="D8TLE1"/>
<sequence length="779" mass="80031">MGVVGSRFQDQGPEAAQLLNAVKRGEHLKALRFMRLMPESAQAISQNAKAAAVHSAVKRGYVNILQFLGELPSIGSSVASANAHSLAASVGLAAVGRIAPSPVHGDATRPQRISRLSQQLDSARDIRGPDPADRESWLNAVDRHGRTPLFTAVRYNRLEFVEGLLSLGADPWFLDRSTRGTALHLAAVLGHAPLVAAFLRSIIAVPGQRVALYDAQDMYGFTPLHYAAAAGHADVARILLDVGASYTAASQLLYDPSPGLRRLNSLANIAGRVGLEFGSRDGGGDRTGVLAVPCAPRSNPLHLVALRGDGVIATLVLQRFLLDTDGLSRAARERVTDPRTQLNKDGFQPYMLAGNAGHWHVAQLLIPHSRDDRHFLSRDRDFLLFFPLPEPSVANGSGVAGEGPPSLAELAARAWAGKLLTDIKSAEATVRQLQQQGRSCNQLCNNQTSPSVSCGGGSGGAGGGGVLGALRRRSGRCAAGSPPVGGGGGGGAATTAAVEATAAASATAPAVANCVLGAGSPGTSAASTPRTSASGNGFGAGTGSGGSGSGGRALSPLQRFGSGKGSPSHIRSAVRDDSRYMSDSLDLIPHSSGPSCGAAAALPPRSPPSVLAGPFPQLLAPTACPMGARAAPLSAPPVRQLLSAGGGNALRRGGGGGSSSRTGPGQAPRCNAAALPLLPGHHTQFRAGCSGCCAAAVEVADCSWTEAAGAFLRCVDGSYHSGHASVKDWESGTLADFASELGLHKPRRQLGQAGACWVEKWLWQRNGNAERQNAHGICY</sequence>
<accession>D8TLE1</accession>
<dbReference type="RefSeq" id="XP_002947268.1">
    <property type="nucleotide sequence ID" value="XM_002947222.1"/>
</dbReference>
<dbReference type="AlphaFoldDB" id="D8TLE1"/>
<dbReference type="SUPFAM" id="SSF48403">
    <property type="entry name" value="Ankyrin repeat"/>
    <property type="match status" value="1"/>
</dbReference>
<dbReference type="Gene3D" id="1.25.40.20">
    <property type="entry name" value="Ankyrin repeat-containing domain"/>
    <property type="match status" value="2"/>
</dbReference>
<feature type="region of interest" description="Disordered" evidence="4">
    <location>
        <begin position="642"/>
        <end position="667"/>
    </location>
</feature>
<dbReference type="SMART" id="SM00248">
    <property type="entry name" value="ANK"/>
    <property type="match status" value="4"/>
</dbReference>
<dbReference type="KEGG" id="vcn:VOLCADRAFT_87458"/>
<dbReference type="GeneID" id="9620231"/>
<feature type="compositionally biased region" description="Gly residues" evidence="4">
    <location>
        <begin position="536"/>
        <end position="551"/>
    </location>
</feature>
<name>D8TLE1_VOLCA</name>
<evidence type="ECO:0000313" key="5">
    <source>
        <dbReference type="EMBL" id="EFJ51858.1"/>
    </source>
</evidence>
<dbReference type="PANTHER" id="PTHR24198">
    <property type="entry name" value="ANKYRIN REPEAT AND PROTEIN KINASE DOMAIN-CONTAINING PROTEIN"/>
    <property type="match status" value="1"/>
</dbReference>
<proteinExistence type="predicted"/>
<feature type="region of interest" description="Disordered" evidence="4">
    <location>
        <begin position="520"/>
        <end position="577"/>
    </location>
</feature>
<protein>
    <submittedName>
        <fullName evidence="5">Uncharacterized protein</fullName>
    </submittedName>
</protein>
<dbReference type="PROSITE" id="PS50297">
    <property type="entry name" value="ANK_REP_REGION"/>
    <property type="match status" value="2"/>
</dbReference>
<dbReference type="eggNOG" id="KOG4177">
    <property type="taxonomic scope" value="Eukaryota"/>
</dbReference>
<dbReference type="InterPro" id="IPR002110">
    <property type="entry name" value="Ankyrin_rpt"/>
</dbReference>
<feature type="compositionally biased region" description="Gly residues" evidence="4">
    <location>
        <begin position="644"/>
        <end position="658"/>
    </location>
</feature>
<dbReference type="Proteomes" id="UP000001058">
    <property type="component" value="Unassembled WGS sequence"/>
</dbReference>
<evidence type="ECO:0000256" key="4">
    <source>
        <dbReference type="SAM" id="MobiDB-lite"/>
    </source>
</evidence>
<feature type="compositionally biased region" description="Low complexity" evidence="4">
    <location>
        <begin position="521"/>
        <end position="535"/>
    </location>
</feature>
<keyword evidence="1" id="KW-0677">Repeat</keyword>
<evidence type="ECO:0000256" key="1">
    <source>
        <dbReference type="ARBA" id="ARBA00022737"/>
    </source>
</evidence>
<dbReference type="PANTHER" id="PTHR24198:SF165">
    <property type="entry name" value="ANKYRIN REPEAT-CONTAINING PROTEIN-RELATED"/>
    <property type="match status" value="1"/>
</dbReference>
<dbReference type="EMBL" id="GL378326">
    <property type="protein sequence ID" value="EFJ51858.1"/>
    <property type="molecule type" value="Genomic_DNA"/>
</dbReference>
<evidence type="ECO:0000256" key="3">
    <source>
        <dbReference type="PROSITE-ProRule" id="PRU00023"/>
    </source>
</evidence>
<dbReference type="PROSITE" id="PS50088">
    <property type="entry name" value="ANK_REPEAT"/>
    <property type="match status" value="2"/>
</dbReference>
<dbReference type="OrthoDB" id="20872at2759"/>
<keyword evidence="6" id="KW-1185">Reference proteome</keyword>
<evidence type="ECO:0000256" key="2">
    <source>
        <dbReference type="ARBA" id="ARBA00023043"/>
    </source>
</evidence>
<organism evidence="6">
    <name type="scientific">Volvox carteri f. nagariensis</name>
    <dbReference type="NCBI Taxonomy" id="3068"/>
    <lineage>
        <taxon>Eukaryota</taxon>
        <taxon>Viridiplantae</taxon>
        <taxon>Chlorophyta</taxon>
        <taxon>core chlorophytes</taxon>
        <taxon>Chlorophyceae</taxon>
        <taxon>CS clade</taxon>
        <taxon>Chlamydomonadales</taxon>
        <taxon>Volvocaceae</taxon>
        <taxon>Volvox</taxon>
    </lineage>
</organism>
<feature type="repeat" description="ANK" evidence="3">
    <location>
        <begin position="144"/>
        <end position="176"/>
    </location>
</feature>
<dbReference type="InterPro" id="IPR036770">
    <property type="entry name" value="Ankyrin_rpt-contain_sf"/>
</dbReference>
<reference evidence="5 6" key="1">
    <citation type="journal article" date="2010" name="Science">
        <title>Genomic analysis of organismal complexity in the multicellular green alga Volvox carteri.</title>
        <authorList>
            <person name="Prochnik S.E."/>
            <person name="Umen J."/>
            <person name="Nedelcu A.M."/>
            <person name="Hallmann A."/>
            <person name="Miller S.M."/>
            <person name="Nishii I."/>
            <person name="Ferris P."/>
            <person name="Kuo A."/>
            <person name="Mitros T."/>
            <person name="Fritz-Laylin L.K."/>
            <person name="Hellsten U."/>
            <person name="Chapman J."/>
            <person name="Simakov O."/>
            <person name="Rensing S.A."/>
            <person name="Terry A."/>
            <person name="Pangilinan J."/>
            <person name="Kapitonov V."/>
            <person name="Jurka J."/>
            <person name="Salamov A."/>
            <person name="Shapiro H."/>
            <person name="Schmutz J."/>
            <person name="Grimwood J."/>
            <person name="Lindquist E."/>
            <person name="Lucas S."/>
            <person name="Grigoriev I.V."/>
            <person name="Schmitt R."/>
            <person name="Kirk D."/>
            <person name="Rokhsar D.S."/>
        </authorList>
    </citation>
    <scope>NUCLEOTIDE SEQUENCE [LARGE SCALE GENOMIC DNA]</scope>
    <source>
        <strain evidence="6">f. Nagariensis / Eve</strain>
    </source>
</reference>
<keyword evidence="2 3" id="KW-0040">ANK repeat</keyword>
<gene>
    <name evidence="5" type="ORF">VOLCADRAFT_87458</name>
</gene>
<evidence type="ECO:0000313" key="6">
    <source>
        <dbReference type="Proteomes" id="UP000001058"/>
    </source>
</evidence>
<dbReference type="STRING" id="3068.D8TLE1"/>
<dbReference type="Pfam" id="PF12796">
    <property type="entry name" value="Ank_2"/>
    <property type="match status" value="1"/>
</dbReference>
<feature type="repeat" description="ANK" evidence="3">
    <location>
        <begin position="219"/>
        <end position="251"/>
    </location>
</feature>